<dbReference type="InterPro" id="IPR014867">
    <property type="entry name" value="Spore_coat_CotH_CotH2/3/7"/>
</dbReference>
<proteinExistence type="predicted"/>
<name>A0A5M5C3S6_BACOV</name>
<keyword evidence="2" id="KW-0167">Capsid protein</keyword>
<dbReference type="EMBL" id="VWLE01000159">
    <property type="protein sequence ID" value="KAA3951493.1"/>
    <property type="molecule type" value="Genomic_DNA"/>
</dbReference>
<dbReference type="Gene3D" id="2.60.40.2340">
    <property type="match status" value="1"/>
</dbReference>
<comment type="caution">
    <text evidence="2">The sequence shown here is derived from an EMBL/GenBank/DDBJ whole genome shotgun (WGS) entry which is preliminary data.</text>
</comment>
<dbReference type="PROSITE" id="PS51257">
    <property type="entry name" value="PROKAR_LIPOPROTEIN"/>
    <property type="match status" value="1"/>
</dbReference>
<evidence type="ECO:0000313" key="3">
    <source>
        <dbReference type="Proteomes" id="UP000323717"/>
    </source>
</evidence>
<protein>
    <submittedName>
        <fullName evidence="2">Spore coat protein CotH</fullName>
    </submittedName>
</protein>
<feature type="chain" id="PRO_5024291115" evidence="1">
    <location>
        <begin position="22"/>
        <end position="518"/>
    </location>
</feature>
<dbReference type="RefSeq" id="WP_008775886.1">
    <property type="nucleotide sequence ID" value="NZ_JADNAE010000041.1"/>
</dbReference>
<evidence type="ECO:0000256" key="1">
    <source>
        <dbReference type="SAM" id="SignalP"/>
    </source>
</evidence>
<evidence type="ECO:0000313" key="2">
    <source>
        <dbReference type="EMBL" id="KAA3951493.1"/>
    </source>
</evidence>
<dbReference type="Proteomes" id="UP000323717">
    <property type="component" value="Unassembled WGS sequence"/>
</dbReference>
<keyword evidence="1" id="KW-0732">Signal</keyword>
<organism evidence="2 3">
    <name type="scientific">Bacteroides ovatus</name>
    <dbReference type="NCBI Taxonomy" id="28116"/>
    <lineage>
        <taxon>Bacteria</taxon>
        <taxon>Pseudomonadati</taxon>
        <taxon>Bacteroidota</taxon>
        <taxon>Bacteroidia</taxon>
        <taxon>Bacteroidales</taxon>
        <taxon>Bacteroidaceae</taxon>
        <taxon>Bacteroides</taxon>
    </lineage>
</organism>
<gene>
    <name evidence="2" type="ORF">F3D71_12515</name>
</gene>
<dbReference type="Pfam" id="PF08757">
    <property type="entry name" value="CotH"/>
    <property type="match status" value="1"/>
</dbReference>
<sequence>MKRKNNMIFNFVLSKMYIRLACTLSIVLLSSSCIDTKNNLFIDKGNLLSFKFEKKLNPQLAEDIELPIYTSHNKLTWYLDKPIDASNLIASFSTERGKLYINNKEQKDGVTANDFSEIITYTFKGDNGETKDYQVRLLPYTGLPVVIIKTNGEHPLLDRENWLTASFEIKGMNHFEDFKDSIEVKGRGNGTWRFPKKPFNVKLNNKSSILGMPKHKRWSFLANYRDRTLLRNDVTFHIGYIADNLQWTPKSQFAEVIFNGEYQGNFQVCEQIRVDKNRVNVKELTAEDVDEPQITGGYLLEYDSYYDEPNKFRTPINNWPVNIKEPDEKVLNKAQLEYIENYTNTFEALLQAGEYEQVYNEYINVESFIDYWMVQAIVGNKEMGYIYSVYCYKDRNKKLYAGPLWDFDYTTFTTEAENNNKSAVWYKYLFKDPNFKRKVVERFCQLKPQLIGIADYISEKATALSLSEKENSKLWPLSNLDSTIIPNNDEKLTFNEAISRMRSIYLKRLEWIEQQLNN</sequence>
<feature type="signal peptide" evidence="1">
    <location>
        <begin position="1"/>
        <end position="21"/>
    </location>
</feature>
<dbReference type="AlphaFoldDB" id="A0A5M5C3S6"/>
<reference evidence="2 3" key="1">
    <citation type="journal article" date="2019" name="Nat. Med.">
        <title>A library of human gut bacterial isolates paired with longitudinal multiomics data enables mechanistic microbiome research.</title>
        <authorList>
            <person name="Poyet M."/>
            <person name="Groussin M."/>
            <person name="Gibbons S.M."/>
            <person name="Avila-Pacheco J."/>
            <person name="Jiang X."/>
            <person name="Kearney S.M."/>
            <person name="Perrotta A.R."/>
            <person name="Berdy B."/>
            <person name="Zhao S."/>
            <person name="Lieberman T.D."/>
            <person name="Swanson P.K."/>
            <person name="Smith M."/>
            <person name="Roesemann S."/>
            <person name="Alexander J.E."/>
            <person name="Rich S.A."/>
            <person name="Livny J."/>
            <person name="Vlamakis H."/>
            <person name="Clish C."/>
            <person name="Bullock K."/>
            <person name="Deik A."/>
            <person name="Scott J."/>
            <person name="Pierce K.A."/>
            <person name="Xavier R.J."/>
            <person name="Alm E.J."/>
        </authorList>
    </citation>
    <scope>NUCLEOTIDE SEQUENCE [LARGE SCALE GENOMIC DNA]</scope>
    <source>
        <strain evidence="2 3">BIOML-A163</strain>
    </source>
</reference>
<keyword evidence="2" id="KW-0946">Virion</keyword>
<accession>A0A5M5C3S6</accession>